<feature type="compositionally biased region" description="Polar residues" evidence="1">
    <location>
        <begin position="184"/>
        <end position="206"/>
    </location>
</feature>
<dbReference type="Proteomes" id="UP000006727">
    <property type="component" value="Chromosome 6"/>
</dbReference>
<proteinExistence type="predicted"/>
<feature type="region of interest" description="Disordered" evidence="1">
    <location>
        <begin position="85"/>
        <end position="110"/>
    </location>
</feature>
<evidence type="ECO:0000313" key="2">
    <source>
        <dbReference type="EMBL" id="PNR52934.1"/>
    </source>
</evidence>
<gene>
    <name evidence="2" type="ORF">PHYPA_009309</name>
</gene>
<keyword evidence="4" id="KW-1185">Reference proteome</keyword>
<dbReference type="InParanoid" id="A0A2K1KGM7"/>
<dbReference type="EMBL" id="ABEU02000006">
    <property type="protein sequence ID" value="PNR52934.1"/>
    <property type="molecule type" value="Genomic_DNA"/>
</dbReference>
<reference evidence="2 4" key="1">
    <citation type="journal article" date="2008" name="Science">
        <title>The Physcomitrella genome reveals evolutionary insights into the conquest of land by plants.</title>
        <authorList>
            <person name="Rensing S."/>
            <person name="Lang D."/>
            <person name="Zimmer A."/>
            <person name="Terry A."/>
            <person name="Salamov A."/>
            <person name="Shapiro H."/>
            <person name="Nishiyama T."/>
            <person name="Perroud P.-F."/>
            <person name="Lindquist E."/>
            <person name="Kamisugi Y."/>
            <person name="Tanahashi T."/>
            <person name="Sakakibara K."/>
            <person name="Fujita T."/>
            <person name="Oishi K."/>
            <person name="Shin-I T."/>
            <person name="Kuroki Y."/>
            <person name="Toyoda A."/>
            <person name="Suzuki Y."/>
            <person name="Hashimoto A."/>
            <person name="Yamaguchi K."/>
            <person name="Sugano A."/>
            <person name="Kohara Y."/>
            <person name="Fujiyama A."/>
            <person name="Anterola A."/>
            <person name="Aoki S."/>
            <person name="Ashton N."/>
            <person name="Barbazuk W.B."/>
            <person name="Barker E."/>
            <person name="Bennetzen J."/>
            <person name="Bezanilla M."/>
            <person name="Blankenship R."/>
            <person name="Cho S.H."/>
            <person name="Dutcher S."/>
            <person name="Estelle M."/>
            <person name="Fawcett J.A."/>
            <person name="Gundlach H."/>
            <person name="Hanada K."/>
            <person name="Heyl A."/>
            <person name="Hicks K.A."/>
            <person name="Hugh J."/>
            <person name="Lohr M."/>
            <person name="Mayer K."/>
            <person name="Melkozernov A."/>
            <person name="Murata T."/>
            <person name="Nelson D."/>
            <person name="Pils B."/>
            <person name="Prigge M."/>
            <person name="Reiss B."/>
            <person name="Renner T."/>
            <person name="Rombauts S."/>
            <person name="Rushton P."/>
            <person name="Sanderfoot A."/>
            <person name="Schween G."/>
            <person name="Shiu S.-H."/>
            <person name="Stueber K."/>
            <person name="Theodoulou F.L."/>
            <person name="Tu H."/>
            <person name="Van de Peer Y."/>
            <person name="Verrier P.J."/>
            <person name="Waters E."/>
            <person name="Wood A."/>
            <person name="Yang L."/>
            <person name="Cove D."/>
            <person name="Cuming A."/>
            <person name="Hasebe M."/>
            <person name="Lucas S."/>
            <person name="Mishler D.B."/>
            <person name="Reski R."/>
            <person name="Grigoriev I."/>
            <person name="Quatrano R.S."/>
            <person name="Boore J.L."/>
        </authorList>
    </citation>
    <scope>NUCLEOTIDE SEQUENCE [LARGE SCALE GENOMIC DNA]</scope>
    <source>
        <strain evidence="3 4">cv. Gransden 2004</strain>
    </source>
</reference>
<protein>
    <submittedName>
        <fullName evidence="2 3">Uncharacterized protein</fullName>
    </submittedName>
</protein>
<evidence type="ECO:0000313" key="3">
    <source>
        <dbReference type="EnsemblPlants" id="PAC:32977434.CDS.1"/>
    </source>
</evidence>
<feature type="region of interest" description="Disordered" evidence="1">
    <location>
        <begin position="145"/>
        <end position="206"/>
    </location>
</feature>
<feature type="compositionally biased region" description="Basic residues" evidence="1">
    <location>
        <begin position="149"/>
        <end position="170"/>
    </location>
</feature>
<organism evidence="2">
    <name type="scientific">Physcomitrium patens</name>
    <name type="common">Spreading-leaved earth moss</name>
    <name type="synonym">Physcomitrella patens</name>
    <dbReference type="NCBI Taxonomy" id="3218"/>
    <lineage>
        <taxon>Eukaryota</taxon>
        <taxon>Viridiplantae</taxon>
        <taxon>Streptophyta</taxon>
        <taxon>Embryophyta</taxon>
        <taxon>Bryophyta</taxon>
        <taxon>Bryophytina</taxon>
        <taxon>Bryopsida</taxon>
        <taxon>Funariidae</taxon>
        <taxon>Funariales</taxon>
        <taxon>Funariaceae</taxon>
        <taxon>Physcomitrium</taxon>
    </lineage>
</organism>
<name>A0A2K1KGM7_PHYPA</name>
<dbReference type="AlphaFoldDB" id="A0A2K1KGM7"/>
<dbReference type="Gramene" id="Pp3c6_21852V3.1">
    <property type="protein sequence ID" value="PAC:32977434.CDS.1"/>
    <property type="gene ID" value="Pp3c6_21852"/>
</dbReference>
<accession>A0A2K1KGM7</accession>
<dbReference type="EnsemblPlants" id="Pp3c6_21852V3.1">
    <property type="protein sequence ID" value="PAC:32977434.CDS.1"/>
    <property type="gene ID" value="Pp3c6_21852"/>
</dbReference>
<reference evidence="3" key="3">
    <citation type="submission" date="2020-12" db="UniProtKB">
        <authorList>
            <consortium name="EnsemblPlants"/>
        </authorList>
    </citation>
    <scope>IDENTIFICATION</scope>
</reference>
<evidence type="ECO:0000256" key="1">
    <source>
        <dbReference type="SAM" id="MobiDB-lite"/>
    </source>
</evidence>
<sequence length="206" mass="23234">MRPTLTAEWRGVHPSSSLTFNKLLESPTPSKIFFTTSTCPLAAATCTRVLSSSSRSRRAFLSSSSDRSSKTAGFPFTAASNNASASRLGLNPPKTSIATNPPLPSQIASNKSSRCKEARCIFYKLNPTAILTLISTMSRFQHRSCNMHTARRRRRRKNKNKKNKKRRPVHRMQDREKRNRRQIAFSQNERSNAQFRATKTSVTSEN</sequence>
<evidence type="ECO:0000313" key="4">
    <source>
        <dbReference type="Proteomes" id="UP000006727"/>
    </source>
</evidence>
<reference evidence="2 4" key="2">
    <citation type="journal article" date="2018" name="Plant J.">
        <title>The Physcomitrella patens chromosome-scale assembly reveals moss genome structure and evolution.</title>
        <authorList>
            <person name="Lang D."/>
            <person name="Ullrich K.K."/>
            <person name="Murat F."/>
            <person name="Fuchs J."/>
            <person name="Jenkins J."/>
            <person name="Haas F.B."/>
            <person name="Piednoel M."/>
            <person name="Gundlach H."/>
            <person name="Van Bel M."/>
            <person name="Meyberg R."/>
            <person name="Vives C."/>
            <person name="Morata J."/>
            <person name="Symeonidi A."/>
            <person name="Hiss M."/>
            <person name="Muchero W."/>
            <person name="Kamisugi Y."/>
            <person name="Saleh O."/>
            <person name="Blanc G."/>
            <person name="Decker E.L."/>
            <person name="van Gessel N."/>
            <person name="Grimwood J."/>
            <person name="Hayes R.D."/>
            <person name="Graham S.W."/>
            <person name="Gunter L.E."/>
            <person name="McDaniel S.F."/>
            <person name="Hoernstein S.N.W."/>
            <person name="Larsson A."/>
            <person name="Li F.W."/>
            <person name="Perroud P.F."/>
            <person name="Phillips J."/>
            <person name="Ranjan P."/>
            <person name="Rokshar D.S."/>
            <person name="Rothfels C.J."/>
            <person name="Schneider L."/>
            <person name="Shu S."/>
            <person name="Stevenson D.W."/>
            <person name="Thummler F."/>
            <person name="Tillich M."/>
            <person name="Villarreal Aguilar J.C."/>
            <person name="Widiez T."/>
            <person name="Wong G.K."/>
            <person name="Wymore A."/>
            <person name="Zhang Y."/>
            <person name="Zimmer A.D."/>
            <person name="Quatrano R.S."/>
            <person name="Mayer K.F.X."/>
            <person name="Goodstein D."/>
            <person name="Casacuberta J.M."/>
            <person name="Vandepoele K."/>
            <person name="Reski R."/>
            <person name="Cuming A.C."/>
            <person name="Tuskan G.A."/>
            <person name="Maumus F."/>
            <person name="Salse J."/>
            <person name="Schmutz J."/>
            <person name="Rensing S.A."/>
        </authorList>
    </citation>
    <scope>NUCLEOTIDE SEQUENCE [LARGE SCALE GENOMIC DNA]</scope>
    <source>
        <strain evidence="3 4">cv. Gransden 2004</strain>
    </source>
</reference>